<feature type="transmembrane region" description="Helical" evidence="5">
    <location>
        <begin position="246"/>
        <end position="265"/>
    </location>
</feature>
<dbReference type="RefSeq" id="WP_093158378.1">
    <property type="nucleotide sequence ID" value="NZ_FNEK01000035.1"/>
</dbReference>
<dbReference type="STRING" id="571298.SAMN04488026_103522"/>
<evidence type="ECO:0000313" key="7">
    <source>
        <dbReference type="EMBL" id="SDK25480.1"/>
    </source>
</evidence>
<dbReference type="PANTHER" id="PTHR11814">
    <property type="entry name" value="SULFATE TRANSPORTER"/>
    <property type="match status" value="1"/>
</dbReference>
<evidence type="ECO:0000256" key="4">
    <source>
        <dbReference type="ARBA" id="ARBA00023136"/>
    </source>
</evidence>
<keyword evidence="3 5" id="KW-1133">Transmembrane helix</keyword>
<evidence type="ECO:0000256" key="2">
    <source>
        <dbReference type="ARBA" id="ARBA00022692"/>
    </source>
</evidence>
<dbReference type="InterPro" id="IPR011547">
    <property type="entry name" value="SLC26A/SulP_dom"/>
</dbReference>
<name>A0A1G9AG07_9RHOB</name>
<comment type="subcellular location">
    <subcellularLocation>
        <location evidence="1">Membrane</location>
        <topology evidence="1">Multi-pass membrane protein</topology>
    </subcellularLocation>
</comment>
<feature type="transmembrane region" description="Helical" evidence="5">
    <location>
        <begin position="194"/>
        <end position="214"/>
    </location>
</feature>
<proteinExistence type="predicted"/>
<dbReference type="AlphaFoldDB" id="A0A1G9AG07"/>
<dbReference type="GO" id="GO:0055085">
    <property type="term" value="P:transmembrane transport"/>
    <property type="evidence" value="ECO:0007669"/>
    <property type="project" value="InterPro"/>
</dbReference>
<gene>
    <name evidence="7" type="ORF">SAMN04488026_103522</name>
</gene>
<keyword evidence="4 5" id="KW-0472">Membrane</keyword>
<feature type="transmembrane region" description="Helical" evidence="5">
    <location>
        <begin position="91"/>
        <end position="111"/>
    </location>
</feature>
<evidence type="ECO:0000313" key="8">
    <source>
        <dbReference type="Proteomes" id="UP000199382"/>
    </source>
</evidence>
<feature type="transmembrane region" description="Helical" evidence="5">
    <location>
        <begin position="167"/>
        <end position="187"/>
    </location>
</feature>
<feature type="transmembrane region" description="Helical" evidence="5">
    <location>
        <begin position="123"/>
        <end position="147"/>
    </location>
</feature>
<organism evidence="7 8">
    <name type="scientific">Aliiruegeria lutimaris</name>
    <dbReference type="NCBI Taxonomy" id="571298"/>
    <lineage>
        <taxon>Bacteria</taxon>
        <taxon>Pseudomonadati</taxon>
        <taxon>Pseudomonadota</taxon>
        <taxon>Alphaproteobacteria</taxon>
        <taxon>Rhodobacterales</taxon>
        <taxon>Roseobacteraceae</taxon>
        <taxon>Aliiruegeria</taxon>
    </lineage>
</organism>
<dbReference type="Proteomes" id="UP000199382">
    <property type="component" value="Unassembled WGS sequence"/>
</dbReference>
<evidence type="ECO:0000256" key="3">
    <source>
        <dbReference type="ARBA" id="ARBA00022989"/>
    </source>
</evidence>
<keyword evidence="2 5" id="KW-0812">Transmembrane</keyword>
<evidence type="ECO:0000259" key="6">
    <source>
        <dbReference type="Pfam" id="PF00916"/>
    </source>
</evidence>
<dbReference type="OrthoDB" id="9769739at2"/>
<reference evidence="7 8" key="1">
    <citation type="submission" date="2016-10" db="EMBL/GenBank/DDBJ databases">
        <authorList>
            <person name="de Groot N.N."/>
        </authorList>
    </citation>
    <scope>NUCLEOTIDE SEQUENCE [LARGE SCALE GENOMIC DNA]</scope>
    <source>
        <strain evidence="7 8">DSM 25294</strain>
    </source>
</reference>
<dbReference type="InterPro" id="IPR001902">
    <property type="entry name" value="SLC26A/SulP_fam"/>
</dbReference>
<accession>A0A1G9AG07</accession>
<dbReference type="EMBL" id="FNEK01000035">
    <property type="protein sequence ID" value="SDK25480.1"/>
    <property type="molecule type" value="Genomic_DNA"/>
</dbReference>
<protein>
    <submittedName>
        <fullName evidence="7">Sulfate permease family protein</fullName>
    </submittedName>
</protein>
<sequence length="318" mass="32535">MNLPPGLELERKNLGADLVAGATFAIVNVPQGMANAVLASVNPVAGFYALMIAMPVGAAFTGSVFMNVSTTGALSVAAGEALAPFGGDAKMGALVALVILVGAFQLVFGLLRFGRLLRFVSNSVMTGFITGIAVLIMFGSVSDITGYSSTQPNHLLRLADTVLNWRILDRQTLFLGVSTVLLILGFQRTAVAKFAMILALAVTTGLAYAMSLAFGDGNVVLVGNIATIPRSLPAPVLPDLSKLPDIALPALAIAIIGLIQGAGVGQSYPNPDGRFPDPSRDFTGQGVANLVAGAFGAIPCGGSVSGTAVNYQAGAWSR</sequence>
<evidence type="ECO:0000256" key="1">
    <source>
        <dbReference type="ARBA" id="ARBA00004141"/>
    </source>
</evidence>
<evidence type="ECO:0000256" key="5">
    <source>
        <dbReference type="SAM" id="Phobius"/>
    </source>
</evidence>
<feature type="domain" description="SLC26A/SulP transporter" evidence="6">
    <location>
        <begin position="16"/>
        <end position="316"/>
    </location>
</feature>
<keyword evidence="8" id="KW-1185">Reference proteome</keyword>
<feature type="transmembrane region" description="Helical" evidence="5">
    <location>
        <begin position="45"/>
        <end position="66"/>
    </location>
</feature>
<dbReference type="GO" id="GO:0016020">
    <property type="term" value="C:membrane"/>
    <property type="evidence" value="ECO:0007669"/>
    <property type="project" value="UniProtKB-SubCell"/>
</dbReference>
<feature type="transmembrane region" description="Helical" evidence="5">
    <location>
        <begin position="20"/>
        <end position="38"/>
    </location>
</feature>
<dbReference type="Pfam" id="PF00916">
    <property type="entry name" value="Sulfate_transp"/>
    <property type="match status" value="1"/>
</dbReference>